<evidence type="ECO:0000313" key="2">
    <source>
        <dbReference type="Proteomes" id="UP001216390"/>
    </source>
</evidence>
<dbReference type="AlphaFoldDB" id="A0AAF0BU50"/>
<sequence>MGLFDAFRGVTGGVDPDLLTDGLLGRGVIVGVQVNGAQVSFGADAYRVCDLHVQVFLDGGQPYVAACRQRVHEVLLPQLGGGVAVAVRVARDDASRVAVVFGEEPPVVTLAPPADGGSAAILARGREAEAVIVANQPLGIRNHEGADVHLFTLTVLPAGGQPYQVQVGNPLPPTALPLVFPGAKVPVKVGAEGPQSVAIDWARAAAPGA</sequence>
<dbReference type="KEGG" id="ima:PO878_14330"/>
<protein>
    <submittedName>
        <fullName evidence="1">Uncharacterized protein</fullName>
    </submittedName>
</protein>
<name>A0AAF0BU50_9ACTN</name>
<proteinExistence type="predicted"/>
<accession>A0AAF0BU50</accession>
<reference evidence="1" key="1">
    <citation type="submission" date="2023-01" db="EMBL/GenBank/DDBJ databases">
        <title>The diversity of Class Acidimicrobiia in South China Sea sediment environments and the proposal of Iamia marina sp. nov., a novel species of the genus Iamia.</title>
        <authorList>
            <person name="He Y."/>
            <person name="Tian X."/>
        </authorList>
    </citation>
    <scope>NUCLEOTIDE SEQUENCE</scope>
    <source>
        <strain evidence="1">DSM 19957</strain>
    </source>
</reference>
<dbReference type="RefSeq" id="WP_272735205.1">
    <property type="nucleotide sequence ID" value="NZ_CP116942.1"/>
</dbReference>
<dbReference type="EMBL" id="CP116942">
    <property type="protein sequence ID" value="WCO65678.1"/>
    <property type="molecule type" value="Genomic_DNA"/>
</dbReference>
<organism evidence="1 2">
    <name type="scientific">Iamia majanohamensis</name>
    <dbReference type="NCBI Taxonomy" id="467976"/>
    <lineage>
        <taxon>Bacteria</taxon>
        <taxon>Bacillati</taxon>
        <taxon>Actinomycetota</taxon>
        <taxon>Acidimicrobiia</taxon>
        <taxon>Acidimicrobiales</taxon>
        <taxon>Iamiaceae</taxon>
        <taxon>Iamia</taxon>
    </lineage>
</organism>
<dbReference type="Proteomes" id="UP001216390">
    <property type="component" value="Chromosome"/>
</dbReference>
<evidence type="ECO:0000313" key="1">
    <source>
        <dbReference type="EMBL" id="WCO65678.1"/>
    </source>
</evidence>
<gene>
    <name evidence="1" type="ORF">PO878_14330</name>
</gene>
<keyword evidence="2" id="KW-1185">Reference proteome</keyword>